<dbReference type="EMBL" id="JAWWNJ010000008">
    <property type="protein sequence ID" value="KAK7050537.1"/>
    <property type="molecule type" value="Genomic_DNA"/>
</dbReference>
<sequence length="94" mass="10452">MGRLPLLLCTVIAMVHCRSDDLHCHRPELLLFRQHMELVPGILAAPPSPTSSPLPFAETGSCSFSSQLWCGSEGWYSGCCSPRPWSHNRDCRGR</sequence>
<protein>
    <recommendedName>
        <fullName evidence="4">Secreted protein</fullName>
    </recommendedName>
</protein>
<evidence type="ECO:0000313" key="2">
    <source>
        <dbReference type="EMBL" id="KAK7050537.1"/>
    </source>
</evidence>
<comment type="caution">
    <text evidence="2">The sequence shown here is derived from an EMBL/GenBank/DDBJ whole genome shotgun (WGS) entry which is preliminary data.</text>
</comment>
<reference evidence="2 3" key="1">
    <citation type="journal article" date="2024" name="J Genomics">
        <title>Draft genome sequencing and assembly of Favolaschia claudopus CIRM-BRFM 2984 isolated from oak limbs.</title>
        <authorList>
            <person name="Navarro D."/>
            <person name="Drula E."/>
            <person name="Chaduli D."/>
            <person name="Cazenave R."/>
            <person name="Ahrendt S."/>
            <person name="Wang J."/>
            <person name="Lipzen A."/>
            <person name="Daum C."/>
            <person name="Barry K."/>
            <person name="Grigoriev I.V."/>
            <person name="Favel A."/>
            <person name="Rosso M.N."/>
            <person name="Martin F."/>
        </authorList>
    </citation>
    <scope>NUCLEOTIDE SEQUENCE [LARGE SCALE GENOMIC DNA]</scope>
    <source>
        <strain evidence="2 3">CIRM-BRFM 2984</strain>
    </source>
</reference>
<proteinExistence type="predicted"/>
<dbReference type="AlphaFoldDB" id="A0AAW0DIE1"/>
<dbReference type="Proteomes" id="UP001362999">
    <property type="component" value="Unassembled WGS sequence"/>
</dbReference>
<keyword evidence="1" id="KW-0732">Signal</keyword>
<organism evidence="2 3">
    <name type="scientific">Favolaschia claudopus</name>
    <dbReference type="NCBI Taxonomy" id="2862362"/>
    <lineage>
        <taxon>Eukaryota</taxon>
        <taxon>Fungi</taxon>
        <taxon>Dikarya</taxon>
        <taxon>Basidiomycota</taxon>
        <taxon>Agaricomycotina</taxon>
        <taxon>Agaricomycetes</taxon>
        <taxon>Agaricomycetidae</taxon>
        <taxon>Agaricales</taxon>
        <taxon>Marasmiineae</taxon>
        <taxon>Mycenaceae</taxon>
        <taxon>Favolaschia</taxon>
    </lineage>
</organism>
<feature type="signal peptide" evidence="1">
    <location>
        <begin position="1"/>
        <end position="17"/>
    </location>
</feature>
<name>A0AAW0DIE1_9AGAR</name>
<accession>A0AAW0DIE1</accession>
<feature type="chain" id="PRO_5043934213" description="Secreted protein" evidence="1">
    <location>
        <begin position="18"/>
        <end position="94"/>
    </location>
</feature>
<evidence type="ECO:0000256" key="1">
    <source>
        <dbReference type="SAM" id="SignalP"/>
    </source>
</evidence>
<evidence type="ECO:0008006" key="4">
    <source>
        <dbReference type="Google" id="ProtNLM"/>
    </source>
</evidence>
<keyword evidence="3" id="KW-1185">Reference proteome</keyword>
<gene>
    <name evidence="2" type="ORF">R3P38DRAFT_2865732</name>
</gene>
<evidence type="ECO:0000313" key="3">
    <source>
        <dbReference type="Proteomes" id="UP001362999"/>
    </source>
</evidence>